<evidence type="ECO:0000313" key="2">
    <source>
        <dbReference type="Proteomes" id="UP000826212"/>
    </source>
</evidence>
<organism evidence="1 2">
    <name type="scientific">Halosquirtibacter laminarini</name>
    <dbReference type="NCBI Taxonomy" id="3374600"/>
    <lineage>
        <taxon>Bacteria</taxon>
        <taxon>Pseudomonadati</taxon>
        <taxon>Bacteroidota</taxon>
        <taxon>Bacteroidia</taxon>
        <taxon>Marinilabiliales</taxon>
        <taxon>Prolixibacteraceae</taxon>
        <taxon>Halosquirtibacter</taxon>
    </lineage>
</organism>
<name>A0AC61NGY0_9BACT</name>
<protein>
    <submittedName>
        <fullName evidence="1">S-adenosylmethionine decarboxylase</fullName>
    </submittedName>
</protein>
<dbReference type="Proteomes" id="UP000826212">
    <property type="component" value="Chromosome"/>
</dbReference>
<dbReference type="EMBL" id="CP081303">
    <property type="protein sequence ID" value="QZE14905.1"/>
    <property type="molecule type" value="Genomic_DNA"/>
</dbReference>
<evidence type="ECO:0000313" key="1">
    <source>
        <dbReference type="EMBL" id="QZE14905.1"/>
    </source>
</evidence>
<proteinExistence type="predicted"/>
<reference evidence="1" key="1">
    <citation type="submission" date="2021-08" db="EMBL/GenBank/DDBJ databases">
        <title>Novel anaerobic bacterium isolated from sea squirt in East Sea, Republic of Korea.</title>
        <authorList>
            <person name="Nguyen T.H."/>
            <person name="Li Z."/>
            <person name="Lee Y.-J."/>
            <person name="Ko J."/>
            <person name="Kim S.-G."/>
        </authorList>
    </citation>
    <scope>NUCLEOTIDE SEQUENCE</scope>
    <source>
        <strain evidence="1">KCTC 25031</strain>
    </source>
</reference>
<gene>
    <name evidence="1" type="ORF">K4L44_03445</name>
</gene>
<sequence>MIQHKTIEANIYKYSGWIKDIHPIELKEIFTTLLDESTFTILSFSEYAFPVEGYSAIWLLGESHLALHSFPNKETCYIELSSCNKNKMDSFIIAVVKEERIHVIKDEKQNSSLEGQ</sequence>
<accession>A0AC61NGY0</accession>
<keyword evidence="2" id="KW-1185">Reference proteome</keyword>